<dbReference type="SMART" id="SM01091">
    <property type="entry name" value="CorC_HlyC"/>
    <property type="match status" value="1"/>
</dbReference>
<evidence type="ECO:0000256" key="11">
    <source>
        <dbReference type="SAM" id="Phobius"/>
    </source>
</evidence>
<feature type="domain" description="CBS" evidence="12">
    <location>
        <begin position="224"/>
        <end position="284"/>
    </location>
</feature>
<dbReference type="GO" id="GO:0050660">
    <property type="term" value="F:flavin adenine dinucleotide binding"/>
    <property type="evidence" value="ECO:0007669"/>
    <property type="project" value="InterPro"/>
</dbReference>
<feature type="transmembrane region" description="Helical" evidence="11">
    <location>
        <begin position="106"/>
        <end position="127"/>
    </location>
</feature>
<dbReference type="InterPro" id="IPR016169">
    <property type="entry name" value="FAD-bd_PCMH_sub2"/>
</dbReference>
<dbReference type="InterPro" id="IPR005170">
    <property type="entry name" value="Transptr-assoc_dom"/>
</dbReference>
<feature type="domain" description="CNNM transmembrane" evidence="13">
    <location>
        <begin position="5"/>
        <end position="205"/>
    </location>
</feature>
<evidence type="ECO:0000256" key="4">
    <source>
        <dbReference type="ARBA" id="ARBA00022692"/>
    </source>
</evidence>
<evidence type="ECO:0000256" key="5">
    <source>
        <dbReference type="ARBA" id="ARBA00022737"/>
    </source>
</evidence>
<dbReference type="InterPro" id="IPR000644">
    <property type="entry name" value="CBS_dom"/>
</dbReference>
<keyword evidence="6 10" id="KW-1133">Transmembrane helix</keyword>
<evidence type="ECO:0000256" key="8">
    <source>
        <dbReference type="ARBA" id="ARBA00023136"/>
    </source>
</evidence>
<dbReference type="GO" id="GO:0005886">
    <property type="term" value="C:plasma membrane"/>
    <property type="evidence" value="ECO:0007669"/>
    <property type="project" value="UniProtKB-SubCell"/>
</dbReference>
<keyword evidence="5" id="KW-0677">Repeat</keyword>
<dbReference type="PANTHER" id="PTHR43099">
    <property type="entry name" value="UPF0053 PROTEIN YRKA"/>
    <property type="match status" value="1"/>
</dbReference>
<keyword evidence="4 10" id="KW-0812">Transmembrane</keyword>
<evidence type="ECO:0000259" key="13">
    <source>
        <dbReference type="PROSITE" id="PS51846"/>
    </source>
</evidence>
<evidence type="ECO:0000256" key="10">
    <source>
        <dbReference type="PROSITE-ProRule" id="PRU01193"/>
    </source>
</evidence>
<dbReference type="SUPFAM" id="SSF56176">
    <property type="entry name" value="FAD-binding/transporter-associated domain-like"/>
    <property type="match status" value="1"/>
</dbReference>
<dbReference type="Pfam" id="PF03471">
    <property type="entry name" value="CorC_HlyC"/>
    <property type="match status" value="1"/>
</dbReference>
<keyword evidence="15" id="KW-1185">Reference proteome</keyword>
<dbReference type="KEGG" id="ehn:H9Q80_09620"/>
<dbReference type="InterPro" id="IPR046342">
    <property type="entry name" value="CBS_dom_sf"/>
</dbReference>
<dbReference type="PROSITE" id="PS51371">
    <property type="entry name" value="CBS"/>
    <property type="match status" value="2"/>
</dbReference>
<dbReference type="EMBL" id="CP060636">
    <property type="protein sequence ID" value="QNM14164.1"/>
    <property type="molecule type" value="Genomic_DNA"/>
</dbReference>
<dbReference type="PROSITE" id="PS51846">
    <property type="entry name" value="CNNM"/>
    <property type="match status" value="1"/>
</dbReference>
<dbReference type="FunFam" id="3.10.580.10:FF:000002">
    <property type="entry name" value="Magnesium/cobalt efflux protein CorC"/>
    <property type="match status" value="1"/>
</dbReference>
<evidence type="ECO:0000313" key="14">
    <source>
        <dbReference type="EMBL" id="QNM14164.1"/>
    </source>
</evidence>
<accession>A0A7G9GTN2</accession>
<dbReference type="InterPro" id="IPR036318">
    <property type="entry name" value="FAD-bd_PCMH-like_sf"/>
</dbReference>
<gene>
    <name evidence="14" type="ORF">H9Q80_09620</name>
</gene>
<proteinExistence type="inferred from homology"/>
<dbReference type="RefSeq" id="WP_117454849.1">
    <property type="nucleotide sequence ID" value="NZ_CP060636.1"/>
</dbReference>
<dbReference type="SUPFAM" id="SSF54631">
    <property type="entry name" value="CBS-domain pair"/>
    <property type="match status" value="1"/>
</dbReference>
<dbReference type="InterPro" id="IPR044751">
    <property type="entry name" value="Ion_transp-like_CBS"/>
</dbReference>
<evidence type="ECO:0000256" key="1">
    <source>
        <dbReference type="ARBA" id="ARBA00004651"/>
    </source>
</evidence>
<evidence type="ECO:0000256" key="6">
    <source>
        <dbReference type="ARBA" id="ARBA00022989"/>
    </source>
</evidence>
<comment type="subcellular location">
    <subcellularLocation>
        <location evidence="1">Cell membrane</location>
        <topology evidence="1">Multi-pass membrane protein</topology>
    </subcellularLocation>
</comment>
<keyword evidence="3" id="KW-1003">Cell membrane</keyword>
<dbReference type="Pfam" id="PF00571">
    <property type="entry name" value="CBS"/>
    <property type="match status" value="2"/>
</dbReference>
<dbReference type="Gene3D" id="3.30.465.10">
    <property type="match status" value="1"/>
</dbReference>
<reference evidence="14 15" key="1">
    <citation type="submission" date="2020-08" db="EMBL/GenBank/DDBJ databases">
        <authorList>
            <person name="Liu C."/>
            <person name="Sun Q."/>
        </authorList>
    </citation>
    <scope>NUCLEOTIDE SEQUENCE [LARGE SCALE GENOMIC DNA]</scope>
    <source>
        <strain evidence="14 15">NSJ-61</strain>
    </source>
</reference>
<dbReference type="CDD" id="cd04590">
    <property type="entry name" value="CBS_pair_CorC_HlyC_assoc"/>
    <property type="match status" value="1"/>
</dbReference>
<dbReference type="Gene3D" id="3.10.580.10">
    <property type="entry name" value="CBS-domain"/>
    <property type="match status" value="1"/>
</dbReference>
<organism evidence="14 15">
    <name type="scientific">[Eubacterium] hominis</name>
    <dbReference type="NCBI Taxonomy" id="2764325"/>
    <lineage>
        <taxon>Bacteria</taxon>
        <taxon>Bacillati</taxon>
        <taxon>Bacillota</taxon>
        <taxon>Erysipelotrichia</taxon>
        <taxon>Erysipelotrichales</taxon>
        <taxon>Erysipelotrichaceae</taxon>
        <taxon>Amedibacillus</taxon>
    </lineage>
</organism>
<dbReference type="Pfam" id="PF01595">
    <property type="entry name" value="CNNM"/>
    <property type="match status" value="1"/>
</dbReference>
<keyword evidence="7 9" id="KW-0129">CBS domain</keyword>
<dbReference type="AlphaFoldDB" id="A0A7G9GTN2"/>
<evidence type="ECO:0000259" key="12">
    <source>
        <dbReference type="PROSITE" id="PS51371"/>
    </source>
</evidence>
<keyword evidence="8 10" id="KW-0472">Membrane</keyword>
<feature type="transmembrane region" description="Helical" evidence="11">
    <location>
        <begin position="6"/>
        <end position="28"/>
    </location>
</feature>
<feature type="transmembrane region" description="Helical" evidence="11">
    <location>
        <begin position="64"/>
        <end position="86"/>
    </location>
</feature>
<evidence type="ECO:0000256" key="9">
    <source>
        <dbReference type="PROSITE-ProRule" id="PRU00703"/>
    </source>
</evidence>
<evidence type="ECO:0000313" key="15">
    <source>
        <dbReference type="Proteomes" id="UP000515856"/>
    </source>
</evidence>
<evidence type="ECO:0000256" key="7">
    <source>
        <dbReference type="ARBA" id="ARBA00023122"/>
    </source>
</evidence>
<evidence type="ECO:0000256" key="2">
    <source>
        <dbReference type="ARBA" id="ARBA00006337"/>
    </source>
</evidence>
<dbReference type="InterPro" id="IPR002550">
    <property type="entry name" value="CNNM"/>
</dbReference>
<dbReference type="InterPro" id="IPR051676">
    <property type="entry name" value="UPF0053_domain"/>
</dbReference>
<feature type="domain" description="CBS" evidence="12">
    <location>
        <begin position="292"/>
        <end position="349"/>
    </location>
</feature>
<protein>
    <submittedName>
        <fullName evidence="14">HlyC/CorC family transporter</fullName>
    </submittedName>
</protein>
<name>A0A7G9GTN2_9FIRM</name>
<evidence type="ECO:0000256" key="3">
    <source>
        <dbReference type="ARBA" id="ARBA00022475"/>
    </source>
</evidence>
<dbReference type="Proteomes" id="UP000515856">
    <property type="component" value="Chromosome"/>
</dbReference>
<sequence length="445" mass="50942">MDDPQGSSIMVQLLLIVILTMINAYFAASEMAIVSVSKTKIHRLVEEGNKKAELVEKLLQEPTAFLSTIQVAITLAGFFNSASAATGISLRFATVLKQWQVPYGETIAIVVITILLSFVTLIFGELVPKRIALQNAEKFSMMCAKPIVVVSKIASPFIKILSWSTKFVLRLFGMHDENVEESLSREEIRSMVESGQENGVFNETETEMINSIFEFDDIQAEDVMTPRTEVFCIDINDPLDSYLDDLMEMHYTRIPVYEDTVDDIIGILHIKDFLIEAHKYHYDYTKVDIRKILRKPYFVLETKNIDELFKEMQKKRQHLAILVDEYGGFSGIATIEDLVEEIMGDIEDEYDEIEEPQLKKLDEHTYLIDGFMNVDDLNEELSLDLESEDHDTISGFLLDLLGKILEDGSKTSVDYKNLHFDILEVEDKHIEKIRLIIQPEEKTEE</sequence>
<dbReference type="PANTHER" id="PTHR43099:SF2">
    <property type="entry name" value="UPF0053 PROTEIN YRKA"/>
    <property type="match status" value="1"/>
</dbReference>
<comment type="similarity">
    <text evidence="2">Belongs to the UPF0053 family.</text>
</comment>